<gene>
    <name evidence="3" type="ORF">TWF481_008701</name>
</gene>
<evidence type="ECO:0000256" key="1">
    <source>
        <dbReference type="SAM" id="MobiDB-lite"/>
    </source>
</evidence>
<evidence type="ECO:0000313" key="3">
    <source>
        <dbReference type="EMBL" id="KAK6503697.1"/>
    </source>
</evidence>
<evidence type="ECO:0000259" key="2">
    <source>
        <dbReference type="PROSITE" id="PS50142"/>
    </source>
</evidence>
<name>A0AAV9W7Z1_9PEZI</name>
<dbReference type="Gene3D" id="1.10.1520.10">
    <property type="entry name" value="Ribonuclease III domain"/>
    <property type="match status" value="1"/>
</dbReference>
<dbReference type="InterPro" id="IPR000999">
    <property type="entry name" value="RNase_III_dom"/>
</dbReference>
<dbReference type="GO" id="GO:0006396">
    <property type="term" value="P:RNA processing"/>
    <property type="evidence" value="ECO:0007669"/>
    <property type="project" value="InterPro"/>
</dbReference>
<dbReference type="InterPro" id="IPR036389">
    <property type="entry name" value="RNase_III_sf"/>
</dbReference>
<feature type="domain" description="RNase III" evidence="2">
    <location>
        <begin position="22"/>
        <end position="128"/>
    </location>
</feature>
<keyword evidence="4" id="KW-1185">Reference proteome</keyword>
<dbReference type="AlphaFoldDB" id="A0AAV9W7Z1"/>
<dbReference type="EMBL" id="JAVHJL010000005">
    <property type="protein sequence ID" value="KAK6503697.1"/>
    <property type="molecule type" value="Genomic_DNA"/>
</dbReference>
<feature type="region of interest" description="Disordered" evidence="1">
    <location>
        <begin position="195"/>
        <end position="244"/>
    </location>
</feature>
<dbReference type="PROSITE" id="PS50142">
    <property type="entry name" value="RNASE_3_2"/>
    <property type="match status" value="1"/>
</dbReference>
<comment type="caution">
    <text evidence="3">The sequence shown here is derived from an EMBL/GenBank/DDBJ whole genome shotgun (WGS) entry which is preliminary data.</text>
</comment>
<accession>A0AAV9W7Z1</accession>
<dbReference type="Proteomes" id="UP001370758">
    <property type="component" value="Unassembled WGS sequence"/>
</dbReference>
<protein>
    <recommendedName>
        <fullName evidence="2">RNase III domain-containing protein</fullName>
    </recommendedName>
</protein>
<proteinExistence type="predicted"/>
<dbReference type="GO" id="GO:0004525">
    <property type="term" value="F:ribonuclease III activity"/>
    <property type="evidence" value="ECO:0007669"/>
    <property type="project" value="InterPro"/>
</dbReference>
<sequence>MSAPTSGDSILKVPPNVFLPHISSENLRTSALMDQNSRQPFTHRHLHIIGKHAYELAVSIYLVTTFPGISTTKVVALHKQVTTFSEVESLSYQFEIHKNLCISGTELGEQAVGNAFYAWIGANLIEGGIEPICKFTLSLLQGNHARILALDTGLDDRQPQKQSFVGAAGNGVEDQENGPAAMDYTSASDMMVDTSPSKRKLSYSNSKDSLVSEPEEAPLAAGVDTMKRRKLAGLPRRAAPPTFN</sequence>
<organism evidence="3 4">
    <name type="scientific">Arthrobotrys musiformis</name>
    <dbReference type="NCBI Taxonomy" id="47236"/>
    <lineage>
        <taxon>Eukaryota</taxon>
        <taxon>Fungi</taxon>
        <taxon>Dikarya</taxon>
        <taxon>Ascomycota</taxon>
        <taxon>Pezizomycotina</taxon>
        <taxon>Orbiliomycetes</taxon>
        <taxon>Orbiliales</taxon>
        <taxon>Orbiliaceae</taxon>
        <taxon>Arthrobotrys</taxon>
    </lineage>
</organism>
<evidence type="ECO:0000313" key="4">
    <source>
        <dbReference type="Proteomes" id="UP001370758"/>
    </source>
</evidence>
<dbReference type="SUPFAM" id="SSF69065">
    <property type="entry name" value="RNase III domain-like"/>
    <property type="match status" value="1"/>
</dbReference>
<reference evidence="3 4" key="1">
    <citation type="submission" date="2023-08" db="EMBL/GenBank/DDBJ databases">
        <authorList>
            <person name="Palmer J.M."/>
        </authorList>
    </citation>
    <scope>NUCLEOTIDE SEQUENCE [LARGE SCALE GENOMIC DNA]</scope>
    <source>
        <strain evidence="3 4">TWF481</strain>
    </source>
</reference>